<feature type="signal peptide" evidence="2">
    <location>
        <begin position="1"/>
        <end position="21"/>
    </location>
</feature>
<dbReference type="Pfam" id="PF17186">
    <property type="entry name" value="Lipocalin_9"/>
    <property type="match status" value="1"/>
</dbReference>
<feature type="domain" description="AttH" evidence="3">
    <location>
        <begin position="49"/>
        <end position="215"/>
    </location>
</feature>
<gene>
    <name evidence="5" type="ORF">BXY80_2051</name>
</gene>
<dbReference type="InterPro" id="IPR026444">
    <property type="entry name" value="Secre_tail"/>
</dbReference>
<evidence type="ECO:0000313" key="5">
    <source>
        <dbReference type="EMBL" id="RKE95033.1"/>
    </source>
</evidence>
<dbReference type="PANTHER" id="PTHR38591:SF1">
    <property type="entry name" value="BLL1000 PROTEIN"/>
    <property type="match status" value="1"/>
</dbReference>
<dbReference type="Gene3D" id="2.40.370.10">
    <property type="entry name" value="AttH-like domain"/>
    <property type="match status" value="2"/>
</dbReference>
<proteinExistence type="predicted"/>
<dbReference type="AlphaFoldDB" id="A0A420DLB6"/>
<sequence length="538" mass="61063">MKLKTNLLLVFIICVASFTYAQDWKVYPYEPSGQVAFPVDEGRHTSEPIEWWYSAGHVVGQNSGKNYSFMYTFFHYPQFGYDGFRILNITDDDTGTFYQDVKPVTYTTLSTTDFNIEATVLLGGTEYWRNKVDGMLVPIPFEYELSAASATEGLDLEFVTLKRPLILGDDGYLDQGLANYTYYYSQTKNDVTGNITVAGVSEPVIGTGWIDRQYGDFNPLTGEKYEWFSMQLSNGMDINLWNIFTATRQIPDTEKYKILSAYVDESTQYTSSDFEIERLAFNCMPDDMMCYSKQWRLTSTTNNLDLIISTQHDNTEVQLPFRFFEGATTITGTVNGNPVTGIGFAELLHDYQNPEVTITSPNGGVYDTAMPISWTLTNPDDGRPVFYDLEYSVDNQANFLPVVQGLTDTFYLWTNPTLLTGDDVWFKVIAYSIDGTLTNTIISPTSSSAFITLSTQNIEENKIQLYPNPVDDILTLEFNTNLNDVVYEIIDLNGRLIFKSKKLSTSNIEIKAEHLTSGLYYIKVHHDVIETVLKFIKK</sequence>
<dbReference type="RefSeq" id="WP_120201545.1">
    <property type="nucleotide sequence ID" value="NZ_RAQJ01000003.1"/>
</dbReference>
<evidence type="ECO:0000259" key="3">
    <source>
        <dbReference type="Pfam" id="PF07143"/>
    </source>
</evidence>
<dbReference type="NCBIfam" id="TIGR04183">
    <property type="entry name" value="Por_Secre_tail"/>
    <property type="match status" value="1"/>
</dbReference>
<feature type="domain" description="Secretion system C-terminal sorting" evidence="4">
    <location>
        <begin position="465"/>
        <end position="536"/>
    </location>
</feature>
<keyword evidence="1 2" id="KW-0732">Signal</keyword>
<feature type="chain" id="PRO_5019199315" evidence="2">
    <location>
        <begin position="22"/>
        <end position="538"/>
    </location>
</feature>
<organism evidence="5 6">
    <name type="scientific">Ichthyenterobacterium magnum</name>
    <dbReference type="NCBI Taxonomy" id="1230530"/>
    <lineage>
        <taxon>Bacteria</taxon>
        <taxon>Pseudomonadati</taxon>
        <taxon>Bacteroidota</taxon>
        <taxon>Flavobacteriia</taxon>
        <taxon>Flavobacteriales</taxon>
        <taxon>Flavobacteriaceae</taxon>
        <taxon>Ichthyenterobacterium</taxon>
    </lineage>
</organism>
<accession>A0A420DLB6</accession>
<dbReference type="EMBL" id="RAQJ01000003">
    <property type="protein sequence ID" value="RKE95033.1"/>
    <property type="molecule type" value="Genomic_DNA"/>
</dbReference>
<name>A0A420DLB6_9FLAO</name>
<evidence type="ECO:0000256" key="2">
    <source>
        <dbReference type="SAM" id="SignalP"/>
    </source>
</evidence>
<evidence type="ECO:0000259" key="4">
    <source>
        <dbReference type="Pfam" id="PF18962"/>
    </source>
</evidence>
<comment type="caution">
    <text evidence="5">The sequence shown here is derived from an EMBL/GenBank/DDBJ whole genome shotgun (WGS) entry which is preliminary data.</text>
</comment>
<evidence type="ECO:0000313" key="6">
    <source>
        <dbReference type="Proteomes" id="UP000284892"/>
    </source>
</evidence>
<reference evidence="5 6" key="1">
    <citation type="submission" date="2018-09" db="EMBL/GenBank/DDBJ databases">
        <title>Genomic Encyclopedia of Archaeal and Bacterial Type Strains, Phase II (KMG-II): from individual species to whole genera.</title>
        <authorList>
            <person name="Goeker M."/>
        </authorList>
    </citation>
    <scope>NUCLEOTIDE SEQUENCE [LARGE SCALE GENOMIC DNA]</scope>
    <source>
        <strain evidence="5 6">DSM 26283</strain>
    </source>
</reference>
<protein>
    <submittedName>
        <fullName evidence="5">Putative secreted protein (Por secretion system target)</fullName>
    </submittedName>
</protein>
<dbReference type="Pfam" id="PF07143">
    <property type="entry name" value="CrtC"/>
    <property type="match status" value="1"/>
</dbReference>
<dbReference type="InterPro" id="IPR010791">
    <property type="entry name" value="AttH_dom"/>
</dbReference>
<dbReference type="PANTHER" id="PTHR38591">
    <property type="entry name" value="HYDROLASE"/>
    <property type="match status" value="1"/>
</dbReference>
<dbReference type="Proteomes" id="UP000284892">
    <property type="component" value="Unassembled WGS sequence"/>
</dbReference>
<keyword evidence="6" id="KW-1185">Reference proteome</keyword>
<dbReference type="Pfam" id="PF18962">
    <property type="entry name" value="Por_Secre_tail"/>
    <property type="match status" value="1"/>
</dbReference>
<dbReference type="OrthoDB" id="9770826at2"/>
<dbReference type="SUPFAM" id="SSF159245">
    <property type="entry name" value="AttH-like"/>
    <property type="match status" value="1"/>
</dbReference>
<dbReference type="InterPro" id="IPR023374">
    <property type="entry name" value="AttH-like_dom_sf"/>
</dbReference>
<evidence type="ECO:0000256" key="1">
    <source>
        <dbReference type="ARBA" id="ARBA00022729"/>
    </source>
</evidence>